<dbReference type="NCBIfam" id="NF004283">
    <property type="entry name" value="PRK05692.1"/>
    <property type="match status" value="1"/>
</dbReference>
<keyword evidence="3" id="KW-0456">Lyase</keyword>
<evidence type="ECO:0000256" key="1">
    <source>
        <dbReference type="ARBA" id="ARBA00009405"/>
    </source>
</evidence>
<dbReference type="AlphaFoldDB" id="I4BX95"/>
<dbReference type="Proteomes" id="UP000006061">
    <property type="component" value="Chromosome"/>
</dbReference>
<dbReference type="GO" id="GO:0004419">
    <property type="term" value="F:hydroxymethylglutaryl-CoA lyase activity"/>
    <property type="evidence" value="ECO:0007669"/>
    <property type="project" value="TreeGrafter"/>
</dbReference>
<dbReference type="STRING" id="891968.Anamo_1290"/>
<dbReference type="InterPro" id="IPR013785">
    <property type="entry name" value="Aldolase_TIM"/>
</dbReference>
<dbReference type="GO" id="GO:0046951">
    <property type="term" value="P:ketone body biosynthetic process"/>
    <property type="evidence" value="ECO:0007669"/>
    <property type="project" value="TreeGrafter"/>
</dbReference>
<reference evidence="6" key="1">
    <citation type="journal article" date="2013" name="Stand. Genomic Sci.">
        <title>Complete genome sequence of the moderate thermophile Anaerobaculum mobile type strain (NGA(T)).</title>
        <authorList>
            <person name="Mavromatis K."/>
            <person name="Stackebrandt E."/>
            <person name="Held B."/>
            <person name="Lapidus A."/>
            <person name="Nolan M."/>
            <person name="Lucas S."/>
            <person name="Hammon N."/>
            <person name="Deshpande S."/>
            <person name="Cheng J.F."/>
            <person name="Tapia R."/>
            <person name="Goodwin L.A."/>
            <person name="Pitluck S."/>
            <person name="Liolios K."/>
            <person name="Pagani I."/>
            <person name="Ivanova N."/>
            <person name="Mikhailova N."/>
            <person name="Huntemann M."/>
            <person name="Pati A."/>
            <person name="Chen A."/>
            <person name="Palaniappan K."/>
            <person name="Land M."/>
            <person name="Rohde M."/>
            <person name="Spring S."/>
            <person name="Goker M."/>
            <person name="Woyke T."/>
            <person name="Detter J.C."/>
            <person name="Bristow J."/>
            <person name="Eisen J.A."/>
            <person name="Markowitz V."/>
            <person name="Hugenholtz P."/>
            <person name="Klenk H.P."/>
            <person name="Kyrpides N.C."/>
        </authorList>
    </citation>
    <scope>NUCLEOTIDE SEQUENCE</scope>
    <source>
        <strain evidence="6">ATCC BAA-54 / DSM 13181 / NGA</strain>
    </source>
</reference>
<keyword evidence="6" id="KW-1185">Reference proteome</keyword>
<dbReference type="KEGG" id="amo:Anamo_1290"/>
<dbReference type="GO" id="GO:0046872">
    <property type="term" value="F:metal ion binding"/>
    <property type="evidence" value="ECO:0007669"/>
    <property type="project" value="UniProtKB-KW"/>
</dbReference>
<sequence length="311" mass="33725">MRQINKDVRVVEVGPRDGFQNVKVFIPTEKKIEMIETVIDAGVKEMEITSFVSPKAIPQMADAKEVVGAIKARQYKNLFLTALVPNLFGARVALEMKMDAINFVISVSESHNKENVRHTIDESFAELEKIVREFSAVKDAPHVILSLPTTFGCPFEGPQPVSKVINMVRRGMDLGIRRFIFSDTIGVANPLQVESFFEEIFATLPSGLELGLHLHDTRGMALANAFAALSFPINSLESSFGGFGGCPFAPGAAGNVATEDLVNMLENLGVPTGIDIKKLVKAALELAKFAPDALNSHMTRVLTGKAAPCGL</sequence>
<proteinExistence type="inferred from homology"/>
<keyword evidence="2" id="KW-0479">Metal-binding</keyword>
<dbReference type="InterPro" id="IPR043594">
    <property type="entry name" value="HMGL"/>
</dbReference>
<comment type="similarity">
    <text evidence="1">Belongs to the HMG-CoA lyase family.</text>
</comment>
<dbReference type="HOGENOM" id="CLU_022138_3_2_0"/>
<dbReference type="PROSITE" id="PS50991">
    <property type="entry name" value="PYR_CT"/>
    <property type="match status" value="1"/>
</dbReference>
<dbReference type="GO" id="GO:0006552">
    <property type="term" value="P:L-leucine catabolic process"/>
    <property type="evidence" value="ECO:0007669"/>
    <property type="project" value="TreeGrafter"/>
</dbReference>
<evidence type="ECO:0000256" key="2">
    <source>
        <dbReference type="ARBA" id="ARBA00022723"/>
    </source>
</evidence>
<feature type="domain" description="Pyruvate carboxyltransferase" evidence="4">
    <location>
        <begin position="8"/>
        <end position="280"/>
    </location>
</feature>
<evidence type="ECO:0000313" key="5">
    <source>
        <dbReference type="EMBL" id="AFM21902.1"/>
    </source>
</evidence>
<gene>
    <name evidence="5" type="ordered locus">Anamo_1290</name>
</gene>
<dbReference type="EMBL" id="CP003198">
    <property type="protein sequence ID" value="AFM21902.1"/>
    <property type="molecule type" value="Genomic_DNA"/>
</dbReference>
<dbReference type="eggNOG" id="COG0119">
    <property type="taxonomic scope" value="Bacteria"/>
</dbReference>
<dbReference type="PANTHER" id="PTHR42738">
    <property type="entry name" value="HYDROXYMETHYLGLUTARYL-COA LYASE"/>
    <property type="match status" value="1"/>
</dbReference>
<accession>I4BX95</accession>
<evidence type="ECO:0000256" key="3">
    <source>
        <dbReference type="ARBA" id="ARBA00023239"/>
    </source>
</evidence>
<dbReference type="SUPFAM" id="SSF51569">
    <property type="entry name" value="Aldolase"/>
    <property type="match status" value="1"/>
</dbReference>
<dbReference type="CDD" id="cd07938">
    <property type="entry name" value="DRE_TIM_HMGL"/>
    <property type="match status" value="1"/>
</dbReference>
<evidence type="ECO:0000313" key="6">
    <source>
        <dbReference type="Proteomes" id="UP000006061"/>
    </source>
</evidence>
<dbReference type="PANTHER" id="PTHR42738:SF7">
    <property type="entry name" value="HYDROXYMETHYLGLUTARYL-COA LYASE"/>
    <property type="match status" value="1"/>
</dbReference>
<dbReference type="InterPro" id="IPR000891">
    <property type="entry name" value="PYR_CT"/>
</dbReference>
<protein>
    <submittedName>
        <fullName evidence="5">Isopropylmalate/homocitrate/citramalate synthase</fullName>
    </submittedName>
</protein>
<dbReference type="Pfam" id="PF00682">
    <property type="entry name" value="HMGL-like"/>
    <property type="match status" value="1"/>
</dbReference>
<dbReference type="PATRIC" id="fig|891968.3.peg.1288"/>
<dbReference type="Gene3D" id="3.20.20.70">
    <property type="entry name" value="Aldolase class I"/>
    <property type="match status" value="1"/>
</dbReference>
<evidence type="ECO:0000259" key="4">
    <source>
        <dbReference type="PROSITE" id="PS50991"/>
    </source>
</evidence>
<name>I4BX95_ACEMN</name>
<organism evidence="5 6">
    <name type="scientific">Acetomicrobium mobile (strain ATCC BAA-54 / DSM 13181 / JCM 12221 / NGA)</name>
    <name type="common">Anaerobaculum mobile</name>
    <dbReference type="NCBI Taxonomy" id="891968"/>
    <lineage>
        <taxon>Bacteria</taxon>
        <taxon>Thermotogati</taxon>
        <taxon>Synergistota</taxon>
        <taxon>Synergistia</taxon>
        <taxon>Synergistales</taxon>
        <taxon>Acetomicrobiaceae</taxon>
        <taxon>Acetomicrobium</taxon>
    </lineage>
</organism>